<protein>
    <submittedName>
        <fullName evidence="2">GNAT family N-acetyltransferase</fullName>
    </submittedName>
</protein>
<keyword evidence="2" id="KW-0808">Transferase</keyword>
<organism evidence="2 4">
    <name type="scientific">Holdemania massiliensis</name>
    <dbReference type="NCBI Taxonomy" id="1468449"/>
    <lineage>
        <taxon>Bacteria</taxon>
        <taxon>Bacillati</taxon>
        <taxon>Bacillota</taxon>
        <taxon>Erysipelotrichia</taxon>
        <taxon>Erysipelotrichales</taxon>
        <taxon>Erysipelotrichaceae</taxon>
        <taxon>Holdemania</taxon>
    </lineage>
</organism>
<name>A0A6N7SBS6_9FIRM</name>
<dbReference type="EMBL" id="WKPJ01000043">
    <property type="protein sequence ID" value="MSA91092.1"/>
    <property type="molecule type" value="Genomic_DNA"/>
</dbReference>
<proteinExistence type="predicted"/>
<dbReference type="PROSITE" id="PS51186">
    <property type="entry name" value="GNAT"/>
    <property type="match status" value="1"/>
</dbReference>
<accession>A0A6N7SBS6</accession>
<reference evidence="4 5" key="1">
    <citation type="journal article" date="2019" name="Nat. Med.">
        <title>A library of human gut bacterial isolates paired with longitudinal multiomics data enables mechanistic microbiome research.</title>
        <authorList>
            <person name="Poyet M."/>
            <person name="Groussin M."/>
            <person name="Gibbons S.M."/>
            <person name="Avila-Pacheco J."/>
            <person name="Jiang X."/>
            <person name="Kearney S.M."/>
            <person name="Perrotta A.R."/>
            <person name="Berdy B."/>
            <person name="Zhao S."/>
            <person name="Lieberman T.D."/>
            <person name="Swanson P.K."/>
            <person name="Smith M."/>
            <person name="Roesemann S."/>
            <person name="Alexander J.E."/>
            <person name="Rich S.A."/>
            <person name="Livny J."/>
            <person name="Vlamakis H."/>
            <person name="Clish C."/>
            <person name="Bullock K."/>
            <person name="Deik A."/>
            <person name="Scott J."/>
            <person name="Pierce K.A."/>
            <person name="Xavier R.J."/>
            <person name="Alm E.J."/>
        </authorList>
    </citation>
    <scope>NUCLEOTIDE SEQUENCE [LARGE SCALE GENOMIC DNA]</scope>
    <source>
        <strain evidence="2 4">BIOML-A4</strain>
        <strain evidence="3 5">BIOML-A5</strain>
    </source>
</reference>
<evidence type="ECO:0000313" key="4">
    <source>
        <dbReference type="Proteomes" id="UP000433575"/>
    </source>
</evidence>
<evidence type="ECO:0000313" key="3">
    <source>
        <dbReference type="EMBL" id="MSC34863.1"/>
    </source>
</evidence>
<dbReference type="OrthoDB" id="9773249at2"/>
<dbReference type="CDD" id="cd04301">
    <property type="entry name" value="NAT_SF"/>
    <property type="match status" value="1"/>
</dbReference>
<evidence type="ECO:0000259" key="1">
    <source>
        <dbReference type="PROSITE" id="PS51186"/>
    </source>
</evidence>
<dbReference type="AlphaFoldDB" id="A0A6N7SBS6"/>
<dbReference type="InterPro" id="IPR016181">
    <property type="entry name" value="Acyl_CoA_acyltransferase"/>
</dbReference>
<dbReference type="GO" id="GO:0016747">
    <property type="term" value="F:acyltransferase activity, transferring groups other than amino-acyl groups"/>
    <property type="evidence" value="ECO:0007669"/>
    <property type="project" value="InterPro"/>
</dbReference>
<dbReference type="Gene3D" id="3.40.630.30">
    <property type="match status" value="1"/>
</dbReference>
<dbReference type="Proteomes" id="UP000480929">
    <property type="component" value="Unassembled WGS sequence"/>
</dbReference>
<dbReference type="SUPFAM" id="SSF55729">
    <property type="entry name" value="Acyl-CoA N-acyltransferases (Nat)"/>
    <property type="match status" value="1"/>
</dbReference>
<evidence type="ECO:0000313" key="5">
    <source>
        <dbReference type="Proteomes" id="UP000480929"/>
    </source>
</evidence>
<keyword evidence="5" id="KW-1185">Reference proteome</keyword>
<dbReference type="InterPro" id="IPR000182">
    <property type="entry name" value="GNAT_dom"/>
</dbReference>
<dbReference type="EMBL" id="WKPI01000046">
    <property type="protein sequence ID" value="MSC34863.1"/>
    <property type="molecule type" value="Genomic_DNA"/>
</dbReference>
<sequence>MKTNAAAMDSADKTLMIAGLENRAEKNEQKEKIMEAFELRDADAALLEQIAAVAETIWHEHYEPILGLDQVNYMVEHFQSLPAMQDQIASQGYRYRGVFWQGKLCGYVATAWRPEHLFLSKLYLKAEARGLGLASQVLSVLKNEAKEGTGKIQLTVNRFNADSIAVYQKWGFVTLREEKNSIGGGYYMDDYIMELDCSQ</sequence>
<comment type="caution">
    <text evidence="2">The sequence shown here is derived from an EMBL/GenBank/DDBJ whole genome shotgun (WGS) entry which is preliminary data.</text>
</comment>
<feature type="domain" description="N-acetyltransferase" evidence="1">
    <location>
        <begin position="37"/>
        <end position="198"/>
    </location>
</feature>
<dbReference type="Proteomes" id="UP000433575">
    <property type="component" value="Unassembled WGS sequence"/>
</dbReference>
<gene>
    <name evidence="3" type="ORF">GKD88_17220</name>
    <name evidence="2" type="ORF">GKE08_17340</name>
</gene>
<evidence type="ECO:0000313" key="2">
    <source>
        <dbReference type="EMBL" id="MSA91092.1"/>
    </source>
</evidence>
<dbReference type="Pfam" id="PF00583">
    <property type="entry name" value="Acetyltransf_1"/>
    <property type="match status" value="1"/>
</dbReference>